<sequence>MRGKCVVVLLIMVSLILVGCQEQEESQNIDDQTAPEISKEEIDENNNEVEGVEAEEKKENTDNEEIVEEDPVSEEMVERYQINEATWEVEPLENGNEKVVLLTIDDAPKEYAVEMAETLKRLNVGAIFFVNGHFLNEEGKQSLKKIHDMGFEIGNHTMSHPNMTQLTEEEQRAEIIELNEIIYDVIGELPRFYRAPFGANTEFTNNLMNELNMTKMNWTYGYDWEADYMNADSLADIMVNTPLLKNGANLLMHDREWTAAALENIVTGLQEKGYEIVNPTAIKTE</sequence>
<keyword evidence="2" id="KW-0378">Hydrolase</keyword>
<dbReference type="EMBL" id="JAGKSQ010000005">
    <property type="protein sequence ID" value="MBP3952184.1"/>
    <property type="molecule type" value="Genomic_DNA"/>
</dbReference>
<dbReference type="InterPro" id="IPR050248">
    <property type="entry name" value="Polysacc_deacetylase_ArnD"/>
</dbReference>
<dbReference type="PROSITE" id="PS51677">
    <property type="entry name" value="NODB"/>
    <property type="match status" value="1"/>
</dbReference>
<dbReference type="GO" id="GO:0016020">
    <property type="term" value="C:membrane"/>
    <property type="evidence" value="ECO:0007669"/>
    <property type="project" value="TreeGrafter"/>
</dbReference>
<dbReference type="SUPFAM" id="SSF88713">
    <property type="entry name" value="Glycoside hydrolase/deacetylase"/>
    <property type="match status" value="1"/>
</dbReference>
<evidence type="ECO:0000256" key="4">
    <source>
        <dbReference type="SAM" id="SignalP"/>
    </source>
</evidence>
<protein>
    <submittedName>
        <fullName evidence="6">Polysaccharide deacetylase family protein</fullName>
    </submittedName>
</protein>
<dbReference type="GO" id="GO:0016810">
    <property type="term" value="F:hydrolase activity, acting on carbon-nitrogen (but not peptide) bonds"/>
    <property type="evidence" value="ECO:0007669"/>
    <property type="project" value="InterPro"/>
</dbReference>
<feature type="chain" id="PRO_5039219661" evidence="4">
    <location>
        <begin position="20"/>
        <end position="285"/>
    </location>
</feature>
<organism evidence="6 7">
    <name type="scientific">Halalkalibacter suaedae</name>
    <dbReference type="NCBI Taxonomy" id="2822140"/>
    <lineage>
        <taxon>Bacteria</taxon>
        <taxon>Bacillati</taxon>
        <taxon>Bacillota</taxon>
        <taxon>Bacilli</taxon>
        <taxon>Bacillales</taxon>
        <taxon>Bacillaceae</taxon>
        <taxon>Halalkalibacter</taxon>
    </lineage>
</organism>
<feature type="compositionally biased region" description="Acidic residues" evidence="3">
    <location>
        <begin position="41"/>
        <end position="53"/>
    </location>
</feature>
<evidence type="ECO:0000313" key="7">
    <source>
        <dbReference type="Proteomes" id="UP000678228"/>
    </source>
</evidence>
<keyword evidence="4" id="KW-0732">Signal</keyword>
<keyword evidence="7" id="KW-1185">Reference proteome</keyword>
<dbReference type="CDD" id="cd10917">
    <property type="entry name" value="CE4_NodB_like_6s_7s"/>
    <property type="match status" value="1"/>
</dbReference>
<reference evidence="6" key="1">
    <citation type="submission" date="2021-03" db="EMBL/GenBank/DDBJ databases">
        <title>Bacillus suaedae sp. nov., isolated from Suaeda aralocaspica.</title>
        <authorList>
            <person name="Lei R.F.R."/>
        </authorList>
    </citation>
    <scope>NUCLEOTIDE SEQUENCE</scope>
    <source>
        <strain evidence="6">YZJH907-2</strain>
    </source>
</reference>
<name>A0A941ATM1_9BACI</name>
<evidence type="ECO:0000313" key="6">
    <source>
        <dbReference type="EMBL" id="MBP3952184.1"/>
    </source>
</evidence>
<dbReference type="Pfam" id="PF01522">
    <property type="entry name" value="Polysacc_deac_1"/>
    <property type="match status" value="1"/>
</dbReference>
<dbReference type="PROSITE" id="PS51257">
    <property type="entry name" value="PROKAR_LIPOPROTEIN"/>
    <property type="match status" value="1"/>
</dbReference>
<evidence type="ECO:0000256" key="1">
    <source>
        <dbReference type="ARBA" id="ARBA00022723"/>
    </source>
</evidence>
<dbReference type="Gene3D" id="3.20.20.370">
    <property type="entry name" value="Glycoside hydrolase/deacetylase"/>
    <property type="match status" value="1"/>
</dbReference>
<dbReference type="InterPro" id="IPR011330">
    <property type="entry name" value="Glyco_hydro/deAcase_b/a-brl"/>
</dbReference>
<feature type="region of interest" description="Disordered" evidence="3">
    <location>
        <begin position="24"/>
        <end position="72"/>
    </location>
</feature>
<feature type="domain" description="NodB homology" evidence="5">
    <location>
        <begin position="98"/>
        <end position="277"/>
    </location>
</feature>
<dbReference type="PANTHER" id="PTHR10587:SF133">
    <property type="entry name" value="CHITIN DEACETYLASE 1-RELATED"/>
    <property type="match status" value="1"/>
</dbReference>
<dbReference type="GO" id="GO:0005975">
    <property type="term" value="P:carbohydrate metabolic process"/>
    <property type="evidence" value="ECO:0007669"/>
    <property type="project" value="InterPro"/>
</dbReference>
<dbReference type="PANTHER" id="PTHR10587">
    <property type="entry name" value="GLYCOSYL TRANSFERASE-RELATED"/>
    <property type="match status" value="1"/>
</dbReference>
<evidence type="ECO:0000256" key="3">
    <source>
        <dbReference type="SAM" id="MobiDB-lite"/>
    </source>
</evidence>
<keyword evidence="1" id="KW-0479">Metal-binding</keyword>
<feature type="signal peptide" evidence="4">
    <location>
        <begin position="1"/>
        <end position="19"/>
    </location>
</feature>
<feature type="compositionally biased region" description="Acidic residues" evidence="3">
    <location>
        <begin position="62"/>
        <end position="72"/>
    </location>
</feature>
<proteinExistence type="predicted"/>
<dbReference type="AlphaFoldDB" id="A0A941ATM1"/>
<dbReference type="RefSeq" id="WP_210597875.1">
    <property type="nucleotide sequence ID" value="NZ_JAGKSQ010000005.1"/>
</dbReference>
<comment type="caution">
    <text evidence="6">The sequence shown here is derived from an EMBL/GenBank/DDBJ whole genome shotgun (WGS) entry which is preliminary data.</text>
</comment>
<accession>A0A941ATM1</accession>
<dbReference type="Proteomes" id="UP000678228">
    <property type="component" value="Unassembled WGS sequence"/>
</dbReference>
<dbReference type="InterPro" id="IPR002509">
    <property type="entry name" value="NODB_dom"/>
</dbReference>
<dbReference type="GO" id="GO:0046872">
    <property type="term" value="F:metal ion binding"/>
    <property type="evidence" value="ECO:0007669"/>
    <property type="project" value="UniProtKB-KW"/>
</dbReference>
<evidence type="ECO:0000256" key="2">
    <source>
        <dbReference type="ARBA" id="ARBA00022801"/>
    </source>
</evidence>
<evidence type="ECO:0000259" key="5">
    <source>
        <dbReference type="PROSITE" id="PS51677"/>
    </source>
</evidence>
<gene>
    <name evidence="6" type="ORF">J7W16_13665</name>
</gene>